<evidence type="ECO:0000313" key="9">
    <source>
        <dbReference type="EMBL" id="EZA49689.1"/>
    </source>
</evidence>
<keyword evidence="2" id="KW-0809">Transit peptide</keyword>
<feature type="domain" description="RNase III" evidence="8">
    <location>
        <begin position="69"/>
        <end position="199"/>
    </location>
</feature>
<evidence type="ECO:0000259" key="8">
    <source>
        <dbReference type="PROSITE" id="PS50142"/>
    </source>
</evidence>
<dbReference type="InterPro" id="IPR055189">
    <property type="entry name" value="RM44_endonuclase"/>
</dbReference>
<comment type="subcellular location">
    <subcellularLocation>
        <location evidence="1">Mitochondrion</location>
    </subcellularLocation>
</comment>
<comment type="similarity">
    <text evidence="6">Belongs to the ribonuclease III family. Mitochondrion-specific ribosomal protein mL44 subfamily.</text>
</comment>
<dbReference type="EMBL" id="KK107502">
    <property type="protein sequence ID" value="EZA49689.1"/>
    <property type="molecule type" value="Genomic_DNA"/>
</dbReference>
<dbReference type="SMART" id="SM00535">
    <property type="entry name" value="RIBOc"/>
    <property type="match status" value="1"/>
</dbReference>
<keyword evidence="11" id="KW-1185">Reference proteome</keyword>
<evidence type="ECO:0000256" key="6">
    <source>
        <dbReference type="ARBA" id="ARBA00024034"/>
    </source>
</evidence>
<proteinExistence type="inferred from homology"/>
<dbReference type="PROSITE" id="PS50142">
    <property type="entry name" value="RNASE_3_2"/>
    <property type="match status" value="1"/>
</dbReference>
<evidence type="ECO:0000313" key="11">
    <source>
        <dbReference type="Proteomes" id="UP000053097"/>
    </source>
</evidence>
<dbReference type="GO" id="GO:0005840">
    <property type="term" value="C:ribosome"/>
    <property type="evidence" value="ECO:0007669"/>
    <property type="project" value="UniProtKB-KW"/>
</dbReference>
<organism evidence="9 11">
    <name type="scientific">Ooceraea biroi</name>
    <name type="common">Clonal raider ant</name>
    <name type="synonym">Cerapachys biroi</name>
    <dbReference type="NCBI Taxonomy" id="2015173"/>
    <lineage>
        <taxon>Eukaryota</taxon>
        <taxon>Metazoa</taxon>
        <taxon>Ecdysozoa</taxon>
        <taxon>Arthropoda</taxon>
        <taxon>Hexapoda</taxon>
        <taxon>Insecta</taxon>
        <taxon>Pterygota</taxon>
        <taxon>Neoptera</taxon>
        <taxon>Endopterygota</taxon>
        <taxon>Hymenoptera</taxon>
        <taxon>Apocrita</taxon>
        <taxon>Aculeata</taxon>
        <taxon>Formicoidea</taxon>
        <taxon>Formicidae</taxon>
        <taxon>Dorylinae</taxon>
        <taxon>Ooceraea</taxon>
    </lineage>
</organism>
<dbReference type="STRING" id="2015173.A0A026W3R7"/>
<evidence type="ECO:0000256" key="7">
    <source>
        <dbReference type="ARBA" id="ARBA00035187"/>
    </source>
</evidence>
<dbReference type="InterPro" id="IPR036389">
    <property type="entry name" value="RNase_III_sf"/>
</dbReference>
<dbReference type="GO" id="GO:0003725">
    <property type="term" value="F:double-stranded RNA binding"/>
    <property type="evidence" value="ECO:0007669"/>
    <property type="project" value="InterPro"/>
</dbReference>
<dbReference type="GO" id="GO:1990904">
    <property type="term" value="C:ribonucleoprotein complex"/>
    <property type="evidence" value="ECO:0007669"/>
    <property type="project" value="UniProtKB-KW"/>
</dbReference>
<dbReference type="GO" id="GO:0005739">
    <property type="term" value="C:mitochondrion"/>
    <property type="evidence" value="ECO:0007669"/>
    <property type="project" value="UniProtKB-SubCell"/>
</dbReference>
<name>A0A026W3R7_OOCBI</name>
<evidence type="ECO:0000256" key="1">
    <source>
        <dbReference type="ARBA" id="ARBA00004173"/>
    </source>
</evidence>
<protein>
    <recommendedName>
        <fullName evidence="7">Large ribosomal subunit protein mL44</fullName>
    </recommendedName>
</protein>
<evidence type="ECO:0000256" key="2">
    <source>
        <dbReference type="ARBA" id="ARBA00022946"/>
    </source>
</evidence>
<reference evidence="9 11" key="1">
    <citation type="journal article" date="2014" name="Curr. Biol.">
        <title>The genome of the clonal raider ant Cerapachys biroi.</title>
        <authorList>
            <person name="Oxley P.R."/>
            <person name="Ji L."/>
            <person name="Fetter-Pruneda I."/>
            <person name="McKenzie S.K."/>
            <person name="Li C."/>
            <person name="Hu H."/>
            <person name="Zhang G."/>
            <person name="Kronauer D.J."/>
        </authorList>
    </citation>
    <scope>NUCLEOTIDE SEQUENCE [LARGE SCALE GENOMIC DNA]</scope>
</reference>
<dbReference type="Gene3D" id="1.10.1520.10">
    <property type="entry name" value="Ribonuclease III domain"/>
    <property type="match status" value="1"/>
</dbReference>
<evidence type="ECO:0000256" key="3">
    <source>
        <dbReference type="ARBA" id="ARBA00022980"/>
    </source>
</evidence>
<dbReference type="OMA" id="ACYRVGL"/>
<dbReference type="InterPro" id="IPR000999">
    <property type="entry name" value="RNase_III_dom"/>
</dbReference>
<sequence>MNSLRSCVKTIILSKGVHRINYEGQRSVKRWVSAVEKDIAKRKRRLPRPPVPKRSTFLDWNRSGEIFAFNTRLSESFDTEKLERAFTHRSYIFQEEQRQKEMGIEDPNLNIQDNQELIMRGEKLTSEIVLKYLTQVLPQAPEDVVISLHDYLLSEDILAKASKHIGTRDIILTEEHPVARRTLADTFLALVAALADSVDANHAAKFVRDFLVVILAEKDLTEIWTPPQPTEVLDAVLAKQDRSLCEPRLIAHTGQSTLLVVYHVGMYSDKQFLGSGFGQTIQEAKDVAAMNILSRMFGLSDSSNPMKFNQAVNVNE</sequence>
<evidence type="ECO:0000313" key="10">
    <source>
        <dbReference type="EMBL" id="RLU14875.1"/>
    </source>
</evidence>
<dbReference type="Gene3D" id="3.30.160.20">
    <property type="match status" value="1"/>
</dbReference>
<dbReference type="Pfam" id="PF22892">
    <property type="entry name" value="DSRM_MRPL44"/>
    <property type="match status" value="1"/>
</dbReference>
<dbReference type="CDD" id="cd19874">
    <property type="entry name" value="DSRM_MRPL44"/>
    <property type="match status" value="1"/>
</dbReference>
<dbReference type="Proteomes" id="UP000053097">
    <property type="component" value="Unassembled WGS sequence"/>
</dbReference>
<dbReference type="EMBL" id="QOIP01000014">
    <property type="protein sequence ID" value="RLU14875.1"/>
    <property type="molecule type" value="Genomic_DNA"/>
</dbReference>
<evidence type="ECO:0000256" key="4">
    <source>
        <dbReference type="ARBA" id="ARBA00023128"/>
    </source>
</evidence>
<dbReference type="GO" id="GO:0004525">
    <property type="term" value="F:ribonuclease III activity"/>
    <property type="evidence" value="ECO:0007669"/>
    <property type="project" value="InterPro"/>
</dbReference>
<dbReference type="AlphaFoldDB" id="A0A026W3R7"/>
<accession>A0A026W3R7</accession>
<reference evidence="10 12" key="2">
    <citation type="journal article" date="2018" name="Genome Res.">
        <title>The genomic architecture and molecular evolution of ant odorant receptors.</title>
        <authorList>
            <person name="McKenzie S.K."/>
            <person name="Kronauer D.J.C."/>
        </authorList>
    </citation>
    <scope>NUCLEOTIDE SEQUENCE [LARGE SCALE GENOMIC DNA]</scope>
    <source>
        <strain evidence="10">Clonal line C1</strain>
    </source>
</reference>
<dbReference type="InterPro" id="IPR044444">
    <property type="entry name" value="Ribosomal_mL44_DSRM_metazoa"/>
</dbReference>
<dbReference type="GO" id="GO:0006396">
    <property type="term" value="P:RNA processing"/>
    <property type="evidence" value="ECO:0007669"/>
    <property type="project" value="InterPro"/>
</dbReference>
<evidence type="ECO:0000256" key="5">
    <source>
        <dbReference type="ARBA" id="ARBA00023274"/>
    </source>
</evidence>
<dbReference type="Proteomes" id="UP000279307">
    <property type="component" value="Chromosome 14"/>
</dbReference>
<dbReference type="Pfam" id="PF22935">
    <property type="entry name" value="RM44_endonuclase"/>
    <property type="match status" value="1"/>
</dbReference>
<gene>
    <name evidence="10" type="ORF">DMN91_012762</name>
    <name evidence="9" type="ORF">X777_11775</name>
</gene>
<keyword evidence="5" id="KW-0687">Ribonucleoprotein</keyword>
<keyword evidence="3 9" id="KW-0689">Ribosomal protein</keyword>
<evidence type="ECO:0000313" key="12">
    <source>
        <dbReference type="Proteomes" id="UP000279307"/>
    </source>
</evidence>
<dbReference type="SUPFAM" id="SSF69065">
    <property type="entry name" value="RNase III domain-like"/>
    <property type="match status" value="1"/>
</dbReference>
<dbReference type="SUPFAM" id="SSF54768">
    <property type="entry name" value="dsRNA-binding domain-like"/>
    <property type="match status" value="1"/>
</dbReference>
<reference evidence="10" key="3">
    <citation type="submission" date="2018-07" db="EMBL/GenBank/DDBJ databases">
        <authorList>
            <person name="Mckenzie S.K."/>
            <person name="Kronauer D.J.C."/>
        </authorList>
    </citation>
    <scope>NUCLEOTIDE SEQUENCE</scope>
    <source>
        <strain evidence="10">Clonal line C1</strain>
    </source>
</reference>
<keyword evidence="4" id="KW-0496">Mitochondrion</keyword>
<dbReference type="OrthoDB" id="444135at2759"/>